<accession>A0A067Q157</accession>
<dbReference type="HOGENOM" id="CLU_2427298_0_0_1"/>
<evidence type="ECO:0000313" key="2">
    <source>
        <dbReference type="Proteomes" id="UP000027265"/>
    </source>
</evidence>
<organism evidence="1 2">
    <name type="scientific">Jaapia argillacea MUCL 33604</name>
    <dbReference type="NCBI Taxonomy" id="933084"/>
    <lineage>
        <taxon>Eukaryota</taxon>
        <taxon>Fungi</taxon>
        <taxon>Dikarya</taxon>
        <taxon>Basidiomycota</taxon>
        <taxon>Agaricomycotina</taxon>
        <taxon>Agaricomycetes</taxon>
        <taxon>Agaricomycetidae</taxon>
        <taxon>Jaapiales</taxon>
        <taxon>Jaapiaceae</taxon>
        <taxon>Jaapia</taxon>
    </lineage>
</organism>
<evidence type="ECO:0000313" key="1">
    <source>
        <dbReference type="EMBL" id="KDQ57232.1"/>
    </source>
</evidence>
<dbReference type="AlphaFoldDB" id="A0A067Q157"/>
<sequence length="91" mass="9893">MGPLLLLRDSSTHPVRSVPRLLGMEVWVDSTSLAWRYGRRYADHSGDYGDVARKGVLIGGGIIAQMTRGTHLEGLIGQGIMLSVSVINFLV</sequence>
<reference evidence="2" key="1">
    <citation type="journal article" date="2014" name="Proc. Natl. Acad. Sci. U.S.A.">
        <title>Extensive sampling of basidiomycete genomes demonstrates inadequacy of the white-rot/brown-rot paradigm for wood decay fungi.</title>
        <authorList>
            <person name="Riley R."/>
            <person name="Salamov A.A."/>
            <person name="Brown D.W."/>
            <person name="Nagy L.G."/>
            <person name="Floudas D."/>
            <person name="Held B.W."/>
            <person name="Levasseur A."/>
            <person name="Lombard V."/>
            <person name="Morin E."/>
            <person name="Otillar R."/>
            <person name="Lindquist E.A."/>
            <person name="Sun H."/>
            <person name="LaButti K.M."/>
            <person name="Schmutz J."/>
            <person name="Jabbour D."/>
            <person name="Luo H."/>
            <person name="Baker S.E."/>
            <person name="Pisabarro A.G."/>
            <person name="Walton J.D."/>
            <person name="Blanchette R.A."/>
            <person name="Henrissat B."/>
            <person name="Martin F."/>
            <person name="Cullen D."/>
            <person name="Hibbett D.S."/>
            <person name="Grigoriev I.V."/>
        </authorList>
    </citation>
    <scope>NUCLEOTIDE SEQUENCE [LARGE SCALE GENOMIC DNA]</scope>
    <source>
        <strain evidence="2">MUCL 33604</strain>
    </source>
</reference>
<gene>
    <name evidence="1" type="ORF">JAAARDRAFT_58697</name>
</gene>
<name>A0A067Q157_9AGAM</name>
<dbReference type="InParanoid" id="A0A067Q157"/>
<dbReference type="Proteomes" id="UP000027265">
    <property type="component" value="Unassembled WGS sequence"/>
</dbReference>
<protein>
    <submittedName>
        <fullName evidence="1">Uncharacterized protein</fullName>
    </submittedName>
</protein>
<keyword evidence="2" id="KW-1185">Reference proteome</keyword>
<proteinExistence type="predicted"/>
<dbReference type="EMBL" id="KL197720">
    <property type="protein sequence ID" value="KDQ57232.1"/>
    <property type="molecule type" value="Genomic_DNA"/>
</dbReference>